<dbReference type="GO" id="GO:0016020">
    <property type="term" value="C:membrane"/>
    <property type="evidence" value="ECO:0007669"/>
    <property type="project" value="UniProtKB-SubCell"/>
</dbReference>
<evidence type="ECO:0000256" key="6">
    <source>
        <dbReference type="SAM" id="MobiDB-lite"/>
    </source>
</evidence>
<dbReference type="Proteomes" id="UP000241769">
    <property type="component" value="Unassembled WGS sequence"/>
</dbReference>
<keyword evidence="3 7" id="KW-0812">Transmembrane</keyword>
<dbReference type="InParanoid" id="A0A2P6N7W3"/>
<gene>
    <name evidence="8" type="ORF">PROFUN_12318</name>
</gene>
<feature type="compositionally biased region" description="Polar residues" evidence="6">
    <location>
        <begin position="67"/>
        <end position="81"/>
    </location>
</feature>
<dbReference type="Pfam" id="PF14857">
    <property type="entry name" value="TMEM151"/>
    <property type="match status" value="1"/>
</dbReference>
<feature type="transmembrane region" description="Helical" evidence="7">
    <location>
        <begin position="242"/>
        <end position="259"/>
    </location>
</feature>
<dbReference type="AlphaFoldDB" id="A0A2P6N7W3"/>
<keyword evidence="5 7" id="KW-0472">Membrane</keyword>
<evidence type="ECO:0000256" key="1">
    <source>
        <dbReference type="ARBA" id="ARBA00004141"/>
    </source>
</evidence>
<dbReference type="InterPro" id="IPR026767">
    <property type="entry name" value="Tmem151"/>
</dbReference>
<protein>
    <submittedName>
        <fullName evidence="8">Cytochrome p450 family protein</fullName>
    </submittedName>
</protein>
<dbReference type="OrthoDB" id="190434at2759"/>
<evidence type="ECO:0000313" key="8">
    <source>
        <dbReference type="EMBL" id="PRP80031.1"/>
    </source>
</evidence>
<proteinExistence type="inferred from homology"/>
<keyword evidence="9" id="KW-1185">Reference proteome</keyword>
<organism evidence="8 9">
    <name type="scientific">Planoprotostelium fungivorum</name>
    <dbReference type="NCBI Taxonomy" id="1890364"/>
    <lineage>
        <taxon>Eukaryota</taxon>
        <taxon>Amoebozoa</taxon>
        <taxon>Evosea</taxon>
        <taxon>Variosea</taxon>
        <taxon>Cavosteliida</taxon>
        <taxon>Cavosteliaceae</taxon>
        <taxon>Planoprotostelium</taxon>
    </lineage>
</organism>
<evidence type="ECO:0000256" key="3">
    <source>
        <dbReference type="ARBA" id="ARBA00022692"/>
    </source>
</evidence>
<name>A0A2P6N7W3_9EUKA</name>
<feature type="compositionally biased region" description="Basic and acidic residues" evidence="6">
    <location>
        <begin position="52"/>
        <end position="65"/>
    </location>
</feature>
<sequence length="703" mass="80379">MHSSTRSLLINNTWASILFGTSLGSLQEPTSSLPHRLRQDQHSKLPYGQHNTQEDPHKCTREDKNVSPATSNDQVKRQSQTDNRRMMCGQYAFGQKTWSNPFEGLYDEGRRVSDEAVVYGVWPPPANFHGTVCRILSKRESNPFLHFHNSAHPIKKMREDGETEALISTNEPTSPSYQTQKITSDDVSVDIQTVGWKTGKKSRSCHFSVLLVTLLFFGAIAGIIVAFIIAPSDSWIPKIPPIVASVILFIIYWTMVLTAETYNYLKNFVHTDGFFHHIQTMKVTPPTLVFRCECYHYETRTVYGTESYTDSNGRSQTRRTTRTETVKVVSFRDSEEFRYSHYDDRSGDLSDGVARFNIVRVEMTQGWVAGDNYTQNEYLGQKNHFICRNQGRDTHFSQWDDFGTPGFRSNMMCALDPTNIPKMLSSTWYILFSLFFLTWIYRIWFDRVSVSARFHFVKAIYRQPIVQTVTTYVTVVSPVLSPVVQHVQPQVIVPIASQPIMPEPSAPAETVTLDGPEQQSALPPQSVHNFVMNPPLFSLNRGAAESSSITLDRIGLRGNRGCIHEVVLENWPKFGTEHGSCHRPTLYAYKSIKNSDMNVHSIMLVLIHRCYPTSEWSPGGVHFDNLRSRGRGVSSPRRIDRYVDIERTWRCRTSSKRFKRPLSISERHNRMRERSIGVILLQELPTCKTQTGDYSLVVEYNTS</sequence>
<dbReference type="PANTHER" id="PTHR31893:SF5">
    <property type="entry name" value="TRANSMEMBRANE PROTEIN 151 HOMOLOG"/>
    <property type="match status" value="1"/>
</dbReference>
<evidence type="ECO:0000256" key="5">
    <source>
        <dbReference type="ARBA" id="ARBA00023136"/>
    </source>
</evidence>
<comment type="similarity">
    <text evidence="2">Belongs to the TMEM151 family.</text>
</comment>
<keyword evidence="4 7" id="KW-1133">Transmembrane helix</keyword>
<dbReference type="PANTHER" id="PTHR31893">
    <property type="entry name" value="TRANSMEMBRANE PROTEIN 151 HOMOLOG"/>
    <property type="match status" value="1"/>
</dbReference>
<evidence type="ECO:0000313" key="9">
    <source>
        <dbReference type="Proteomes" id="UP000241769"/>
    </source>
</evidence>
<dbReference type="EMBL" id="MDYQ01000163">
    <property type="protein sequence ID" value="PRP80031.1"/>
    <property type="molecule type" value="Genomic_DNA"/>
</dbReference>
<comment type="subcellular location">
    <subcellularLocation>
        <location evidence="1">Membrane</location>
        <topology evidence="1">Multi-pass membrane protein</topology>
    </subcellularLocation>
</comment>
<feature type="region of interest" description="Disordered" evidence="6">
    <location>
        <begin position="44"/>
        <end position="84"/>
    </location>
</feature>
<evidence type="ECO:0000256" key="4">
    <source>
        <dbReference type="ARBA" id="ARBA00022989"/>
    </source>
</evidence>
<evidence type="ECO:0000256" key="2">
    <source>
        <dbReference type="ARBA" id="ARBA00009583"/>
    </source>
</evidence>
<feature type="transmembrane region" description="Helical" evidence="7">
    <location>
        <begin position="207"/>
        <end position="230"/>
    </location>
</feature>
<feature type="transmembrane region" description="Helical" evidence="7">
    <location>
        <begin position="428"/>
        <end position="445"/>
    </location>
</feature>
<evidence type="ECO:0000256" key="7">
    <source>
        <dbReference type="SAM" id="Phobius"/>
    </source>
</evidence>
<comment type="caution">
    <text evidence="8">The sequence shown here is derived from an EMBL/GenBank/DDBJ whole genome shotgun (WGS) entry which is preliminary data.</text>
</comment>
<accession>A0A2P6N7W3</accession>
<reference evidence="8 9" key="1">
    <citation type="journal article" date="2018" name="Genome Biol. Evol.">
        <title>Multiple Roots of Fruiting Body Formation in Amoebozoa.</title>
        <authorList>
            <person name="Hillmann F."/>
            <person name="Forbes G."/>
            <person name="Novohradska S."/>
            <person name="Ferling I."/>
            <person name="Riege K."/>
            <person name="Groth M."/>
            <person name="Westermann M."/>
            <person name="Marz M."/>
            <person name="Spaller T."/>
            <person name="Winckler T."/>
            <person name="Schaap P."/>
            <person name="Glockner G."/>
        </authorList>
    </citation>
    <scope>NUCLEOTIDE SEQUENCE [LARGE SCALE GENOMIC DNA]</scope>
    <source>
        <strain evidence="8 9">Jena</strain>
    </source>
</reference>